<sequence length="181" mass="21112">ENQSAIIDIIRAQKVIHFPTQVLKSQSSNYTMNNFEPSSGQIQSIMSFSNIKAIFMTFAMHQYPTWFFPMLLHNIDLIVDQRHAVPFPYEAHTQVTNGSMFYCFVDQDIISPSSDLCHSLTFENVNINDKKYQYWKNEGAIKDIDNVFYYTTLFIVSTAIKTYYSNKYMLAWKLATDDSFM</sequence>
<gene>
    <name evidence="1" type="ORF">EZS28_039812</name>
</gene>
<evidence type="ECO:0000313" key="1">
    <source>
        <dbReference type="EMBL" id="KAA6364661.1"/>
    </source>
</evidence>
<comment type="caution">
    <text evidence="1">The sequence shown here is derived from an EMBL/GenBank/DDBJ whole genome shotgun (WGS) entry which is preliminary data.</text>
</comment>
<reference evidence="1 2" key="1">
    <citation type="submission" date="2019-03" db="EMBL/GenBank/DDBJ databases">
        <title>Single cell metagenomics reveals metabolic interactions within the superorganism composed of flagellate Streblomastix strix and complex community of Bacteroidetes bacteria on its surface.</title>
        <authorList>
            <person name="Treitli S.C."/>
            <person name="Kolisko M."/>
            <person name="Husnik F."/>
            <person name="Keeling P."/>
            <person name="Hampl V."/>
        </authorList>
    </citation>
    <scope>NUCLEOTIDE SEQUENCE [LARGE SCALE GENOMIC DNA]</scope>
    <source>
        <strain evidence="1">ST1C</strain>
    </source>
</reference>
<protein>
    <submittedName>
        <fullName evidence="1">Uncharacterized protein</fullName>
    </submittedName>
</protein>
<organism evidence="1 2">
    <name type="scientific">Streblomastix strix</name>
    <dbReference type="NCBI Taxonomy" id="222440"/>
    <lineage>
        <taxon>Eukaryota</taxon>
        <taxon>Metamonada</taxon>
        <taxon>Preaxostyla</taxon>
        <taxon>Oxymonadida</taxon>
        <taxon>Streblomastigidae</taxon>
        <taxon>Streblomastix</taxon>
    </lineage>
</organism>
<dbReference type="AlphaFoldDB" id="A0A5J4U3S8"/>
<dbReference type="Proteomes" id="UP000324800">
    <property type="component" value="Unassembled WGS sequence"/>
</dbReference>
<feature type="non-terminal residue" evidence="1">
    <location>
        <position position="1"/>
    </location>
</feature>
<dbReference type="EMBL" id="SNRW01021379">
    <property type="protein sequence ID" value="KAA6364661.1"/>
    <property type="molecule type" value="Genomic_DNA"/>
</dbReference>
<proteinExistence type="predicted"/>
<accession>A0A5J4U3S8</accession>
<name>A0A5J4U3S8_9EUKA</name>
<evidence type="ECO:0000313" key="2">
    <source>
        <dbReference type="Proteomes" id="UP000324800"/>
    </source>
</evidence>